<keyword evidence="4 6" id="KW-1133">Transmembrane helix</keyword>
<feature type="transmembrane region" description="Helical" evidence="6">
    <location>
        <begin position="158"/>
        <end position="174"/>
    </location>
</feature>
<evidence type="ECO:0000313" key="9">
    <source>
        <dbReference type="Proteomes" id="UP000262878"/>
    </source>
</evidence>
<comment type="subcellular location">
    <subcellularLocation>
        <location evidence="1">Cell membrane</location>
        <topology evidence="1">Multi-pass membrane protein</topology>
    </subcellularLocation>
</comment>
<name>A0A348WME4_9GAMM</name>
<reference evidence="8 9" key="1">
    <citation type="journal article" date="2018" name="Nat. Biotechnol.">
        <title>A standardized bacterial taxonomy based on genome phylogeny substantially revises the tree of life.</title>
        <authorList>
            <person name="Parks D.H."/>
            <person name="Chuvochina M."/>
            <person name="Waite D.W."/>
            <person name="Rinke C."/>
            <person name="Skarshewski A."/>
            <person name="Chaumeil P.A."/>
            <person name="Hugenholtz P."/>
        </authorList>
    </citation>
    <scope>NUCLEOTIDE SEQUENCE [LARGE SCALE GENOMIC DNA]</scope>
    <source>
        <strain evidence="8">UBA9360</strain>
    </source>
</reference>
<dbReference type="RefSeq" id="WP_006955706.1">
    <property type="nucleotide sequence ID" value="NZ_DBGH01000122.1"/>
</dbReference>
<gene>
    <name evidence="8" type="ORF">DCR58_02845</name>
</gene>
<dbReference type="PANTHER" id="PTHR32322">
    <property type="entry name" value="INNER MEMBRANE TRANSPORTER"/>
    <property type="match status" value="1"/>
</dbReference>
<protein>
    <submittedName>
        <fullName evidence="8">EamA/RhaT family transporter</fullName>
    </submittedName>
</protein>
<feature type="domain" description="EamA" evidence="7">
    <location>
        <begin position="157"/>
        <end position="286"/>
    </location>
</feature>
<feature type="transmembrane region" description="Helical" evidence="6">
    <location>
        <begin position="71"/>
        <end position="92"/>
    </location>
</feature>
<evidence type="ECO:0000256" key="6">
    <source>
        <dbReference type="SAM" id="Phobius"/>
    </source>
</evidence>
<dbReference type="STRING" id="314276.OS145_01857"/>
<evidence type="ECO:0000256" key="5">
    <source>
        <dbReference type="ARBA" id="ARBA00023136"/>
    </source>
</evidence>
<feature type="transmembrane region" description="Helical" evidence="6">
    <location>
        <begin position="34"/>
        <end position="55"/>
    </location>
</feature>
<feature type="domain" description="EamA" evidence="7">
    <location>
        <begin position="6"/>
        <end position="142"/>
    </location>
</feature>
<evidence type="ECO:0000256" key="2">
    <source>
        <dbReference type="ARBA" id="ARBA00022475"/>
    </source>
</evidence>
<feature type="transmembrane region" description="Helical" evidence="6">
    <location>
        <begin position="245"/>
        <end position="265"/>
    </location>
</feature>
<dbReference type="InterPro" id="IPR000620">
    <property type="entry name" value="EamA_dom"/>
</dbReference>
<evidence type="ECO:0000313" key="8">
    <source>
        <dbReference type="EMBL" id="HAR55706.1"/>
    </source>
</evidence>
<dbReference type="GO" id="GO:0005886">
    <property type="term" value="C:plasma membrane"/>
    <property type="evidence" value="ECO:0007669"/>
    <property type="project" value="UniProtKB-SubCell"/>
</dbReference>
<organism evidence="8 9">
    <name type="scientific">Idiomarina baltica</name>
    <dbReference type="NCBI Taxonomy" id="190892"/>
    <lineage>
        <taxon>Bacteria</taxon>
        <taxon>Pseudomonadati</taxon>
        <taxon>Pseudomonadota</taxon>
        <taxon>Gammaproteobacteria</taxon>
        <taxon>Alteromonadales</taxon>
        <taxon>Idiomarinaceae</taxon>
        <taxon>Idiomarina</taxon>
    </lineage>
</organism>
<dbReference type="EMBL" id="DMUP01000062">
    <property type="protein sequence ID" value="HAR55706.1"/>
    <property type="molecule type" value="Genomic_DNA"/>
</dbReference>
<evidence type="ECO:0000256" key="4">
    <source>
        <dbReference type="ARBA" id="ARBA00022989"/>
    </source>
</evidence>
<dbReference type="Proteomes" id="UP000262878">
    <property type="component" value="Unassembled WGS sequence"/>
</dbReference>
<feature type="transmembrane region" description="Helical" evidence="6">
    <location>
        <begin position="210"/>
        <end position="233"/>
    </location>
</feature>
<dbReference type="InterPro" id="IPR037185">
    <property type="entry name" value="EmrE-like"/>
</dbReference>
<feature type="transmembrane region" description="Helical" evidence="6">
    <location>
        <begin position="186"/>
        <end position="204"/>
    </location>
</feature>
<dbReference type="SUPFAM" id="SSF103481">
    <property type="entry name" value="Multidrug resistance efflux transporter EmrE"/>
    <property type="match status" value="2"/>
</dbReference>
<evidence type="ECO:0000259" key="7">
    <source>
        <dbReference type="Pfam" id="PF00892"/>
    </source>
</evidence>
<keyword evidence="3 6" id="KW-0812">Transmembrane</keyword>
<keyword evidence="2" id="KW-1003">Cell membrane</keyword>
<keyword evidence="5 6" id="KW-0472">Membrane</keyword>
<sequence>MENDKKAFLYALSAVLLWSTVATAFKITLNYLSPLQMVTAASAVSCLVLTLVAFIQGKQAQLLLELRRMPLYYLLIGVLNPTVYYLVLFEAYSLLPASEAQPLNYTWAIALTFMAAVLLKQKIRKRDWFASALGYLGVLVIATRGDIIGLSFSNLEGVLWALLSTFLWALYWIINTKRNADSVVQLVLAFGLSLPFLWVASVWFDDWSGIPWQGWLAVSYVGLFEMGITFLLWMSAMKTATNTSLISNLIFLSPFISLILLNQIIGETIHMSTIAGLVLIITGLVFQRIRIKKKSLG</sequence>
<dbReference type="InterPro" id="IPR050638">
    <property type="entry name" value="AA-Vitamin_Transporters"/>
</dbReference>
<feature type="transmembrane region" description="Helical" evidence="6">
    <location>
        <begin position="132"/>
        <end position="152"/>
    </location>
</feature>
<feature type="transmembrane region" description="Helical" evidence="6">
    <location>
        <begin position="104"/>
        <end position="120"/>
    </location>
</feature>
<dbReference type="PANTHER" id="PTHR32322:SF18">
    <property type="entry name" value="S-ADENOSYLMETHIONINE_S-ADENOSYLHOMOCYSTEINE TRANSPORTER"/>
    <property type="match status" value="1"/>
</dbReference>
<feature type="transmembrane region" description="Helical" evidence="6">
    <location>
        <begin position="271"/>
        <end position="289"/>
    </location>
</feature>
<dbReference type="AlphaFoldDB" id="A0A348WME4"/>
<accession>A0A348WME4</accession>
<dbReference type="Pfam" id="PF00892">
    <property type="entry name" value="EamA"/>
    <property type="match status" value="2"/>
</dbReference>
<comment type="caution">
    <text evidence="8">The sequence shown here is derived from an EMBL/GenBank/DDBJ whole genome shotgun (WGS) entry which is preliminary data.</text>
</comment>
<proteinExistence type="predicted"/>
<evidence type="ECO:0000256" key="1">
    <source>
        <dbReference type="ARBA" id="ARBA00004651"/>
    </source>
</evidence>
<evidence type="ECO:0000256" key="3">
    <source>
        <dbReference type="ARBA" id="ARBA00022692"/>
    </source>
</evidence>